<dbReference type="BioCyc" id="RCHA213810:RUM_RS05185-MONOMER"/>
<dbReference type="RefSeq" id="WP_015558141.1">
    <property type="nucleotide sequence ID" value="NC_021039.1"/>
</dbReference>
<dbReference type="GO" id="GO:0016887">
    <property type="term" value="F:ATP hydrolysis activity"/>
    <property type="evidence" value="ECO:0007669"/>
    <property type="project" value="InterPro"/>
</dbReference>
<dbReference type="Gene3D" id="3.40.50.300">
    <property type="entry name" value="P-loop containing nucleotide triphosphate hydrolases"/>
    <property type="match status" value="1"/>
</dbReference>
<dbReference type="GO" id="GO:0005886">
    <property type="term" value="C:plasma membrane"/>
    <property type="evidence" value="ECO:0007669"/>
    <property type="project" value="TreeGrafter"/>
</dbReference>
<feature type="domain" description="ABC transporter" evidence="4">
    <location>
        <begin position="2"/>
        <end position="223"/>
    </location>
</feature>
<dbReference type="SUPFAM" id="SSF52540">
    <property type="entry name" value="P-loop containing nucleoside triphosphate hydrolases"/>
    <property type="match status" value="1"/>
</dbReference>
<dbReference type="Pfam" id="PF00005">
    <property type="entry name" value="ABC_tran"/>
    <property type="match status" value="1"/>
</dbReference>
<dbReference type="InterPro" id="IPR003439">
    <property type="entry name" value="ABC_transporter-like_ATP-bd"/>
</dbReference>
<dbReference type="InterPro" id="IPR017871">
    <property type="entry name" value="ABC_transporter-like_CS"/>
</dbReference>
<dbReference type="PROSITE" id="PS00211">
    <property type="entry name" value="ABC_TRANSPORTER_1"/>
    <property type="match status" value="1"/>
</dbReference>
<dbReference type="GeneID" id="83155828"/>
<dbReference type="KEGG" id="rch:RUM_10810"/>
<dbReference type="PANTHER" id="PTHR24220:SF86">
    <property type="entry name" value="ABC TRANSPORTER ABCH.1"/>
    <property type="match status" value="1"/>
</dbReference>
<reference evidence="5" key="2">
    <citation type="submission" date="2010-03" db="EMBL/GenBank/DDBJ databases">
        <authorList>
            <person name="Pajon A."/>
        </authorList>
    </citation>
    <scope>NUCLEOTIDE SEQUENCE</scope>
    <source>
        <strain evidence="5">Type strain: 18P13</strain>
    </source>
</reference>
<dbReference type="InterPro" id="IPR027417">
    <property type="entry name" value="P-loop_NTPase"/>
</dbReference>
<evidence type="ECO:0000256" key="1">
    <source>
        <dbReference type="ARBA" id="ARBA00022448"/>
    </source>
</evidence>
<dbReference type="EMBL" id="FP929052">
    <property type="protein sequence ID" value="CBL17234.1"/>
    <property type="molecule type" value="Genomic_DNA"/>
</dbReference>
<dbReference type="FunFam" id="3.40.50.300:FF:000032">
    <property type="entry name" value="Export ABC transporter ATP-binding protein"/>
    <property type="match status" value="1"/>
</dbReference>
<reference evidence="5" key="1">
    <citation type="submission" date="2010-03" db="EMBL/GenBank/DDBJ databases">
        <title>The genome sequence of Ruminococcus sp. 18P13.</title>
        <authorList>
            <consortium name="metaHIT consortium -- http://www.metahit.eu/"/>
            <person name="Pajon A."/>
            <person name="Turner K."/>
            <person name="Parkhill J."/>
            <person name="Bernalier A."/>
        </authorList>
    </citation>
    <scope>NUCLEOTIDE SEQUENCE [LARGE SCALE GENOMIC DNA]</scope>
    <source>
        <strain evidence="5">Type strain: 18P13</strain>
    </source>
</reference>
<dbReference type="PROSITE" id="PS50893">
    <property type="entry name" value="ABC_TRANSPORTER_2"/>
    <property type="match status" value="1"/>
</dbReference>
<keyword evidence="6" id="KW-1185">Reference proteome</keyword>
<dbReference type="InterPro" id="IPR003593">
    <property type="entry name" value="AAA+_ATPase"/>
</dbReference>
<dbReference type="GO" id="GO:0098796">
    <property type="term" value="C:membrane protein complex"/>
    <property type="evidence" value="ECO:0007669"/>
    <property type="project" value="UniProtKB-ARBA"/>
</dbReference>
<evidence type="ECO:0000313" key="5">
    <source>
        <dbReference type="EMBL" id="CBL17234.1"/>
    </source>
</evidence>
<gene>
    <name evidence="5" type="ordered locus">RUM_10810</name>
</gene>
<evidence type="ECO:0000256" key="3">
    <source>
        <dbReference type="ARBA" id="ARBA00022840"/>
    </source>
</evidence>
<dbReference type="PATRIC" id="fig|213810.4.peg.979"/>
<dbReference type="Proteomes" id="UP000007054">
    <property type="component" value="Chromosome"/>
</dbReference>
<evidence type="ECO:0000259" key="4">
    <source>
        <dbReference type="PROSITE" id="PS50893"/>
    </source>
</evidence>
<accession>D4LC89</accession>
<protein>
    <submittedName>
        <fullName evidence="5">ABC-type antimicrobial peptide transport system, ATPase component</fullName>
    </submittedName>
</protein>
<dbReference type="PANTHER" id="PTHR24220">
    <property type="entry name" value="IMPORT ATP-BINDING PROTEIN"/>
    <property type="match status" value="1"/>
</dbReference>
<keyword evidence="2" id="KW-0547">Nucleotide-binding</keyword>
<dbReference type="HOGENOM" id="CLU_000604_1_22_9"/>
<dbReference type="InterPro" id="IPR015854">
    <property type="entry name" value="ABC_transpr_LolD-like"/>
</dbReference>
<dbReference type="GO" id="GO:0005524">
    <property type="term" value="F:ATP binding"/>
    <property type="evidence" value="ECO:0007669"/>
    <property type="project" value="UniProtKB-KW"/>
</dbReference>
<dbReference type="SMART" id="SM00382">
    <property type="entry name" value="AAA"/>
    <property type="match status" value="1"/>
</dbReference>
<dbReference type="InterPro" id="IPR017911">
    <property type="entry name" value="MacB-like_ATP-bd"/>
</dbReference>
<dbReference type="AlphaFoldDB" id="D4LC89"/>
<evidence type="ECO:0000256" key="2">
    <source>
        <dbReference type="ARBA" id="ARBA00022741"/>
    </source>
</evidence>
<organism evidence="5 6">
    <name type="scientific">Ruminococcus champanellensis (strain DSM 18848 / JCM 17042 / KCTC 15320 / 18P13)</name>
    <dbReference type="NCBI Taxonomy" id="213810"/>
    <lineage>
        <taxon>Bacteria</taxon>
        <taxon>Bacillati</taxon>
        <taxon>Bacillota</taxon>
        <taxon>Clostridia</taxon>
        <taxon>Eubacteriales</taxon>
        <taxon>Oscillospiraceae</taxon>
        <taxon>Ruminococcus</taxon>
    </lineage>
</organism>
<dbReference type="CDD" id="cd03255">
    <property type="entry name" value="ABC_MJ0796_LolCDE_FtsE"/>
    <property type="match status" value="1"/>
</dbReference>
<name>D4LC89_RUMC1</name>
<keyword evidence="1" id="KW-0813">Transport</keyword>
<evidence type="ECO:0000313" key="6">
    <source>
        <dbReference type="Proteomes" id="UP000007054"/>
    </source>
</evidence>
<proteinExistence type="predicted"/>
<dbReference type="GO" id="GO:0022857">
    <property type="term" value="F:transmembrane transporter activity"/>
    <property type="evidence" value="ECO:0007669"/>
    <property type="project" value="TreeGrafter"/>
</dbReference>
<keyword evidence="3" id="KW-0067">ATP-binding</keyword>
<dbReference type="STRING" id="213810.RUM_10810"/>
<sequence>MIELQQVNKTYSYKKANAVHALVDVSLRINEGELTAIVGKSGSGKSTLLNVLGCMDTFETGTYLFDGKDITHASGKQLATIRNQDIGFVVQDFALIADDTALQNVMLPFYFSRRTSLREAKVQAMHALQQLGMDSMAQKPVNKLSGGQKQRVAIARAIVHQPRLILADEPTGALDSRTAEEIMGVFQELHQNGSTVIIVTHDPGIAQQCSRIIEIQDGKIAGA</sequence>